<evidence type="ECO:0000313" key="2">
    <source>
        <dbReference type="Proteomes" id="UP000317839"/>
    </source>
</evidence>
<accession>A0A545T9A4</accession>
<dbReference type="EMBL" id="VIKR01000003">
    <property type="protein sequence ID" value="TQV73792.1"/>
    <property type="molecule type" value="Genomic_DNA"/>
</dbReference>
<dbReference type="AlphaFoldDB" id="A0A545T9A4"/>
<evidence type="ECO:0000313" key="1">
    <source>
        <dbReference type="EMBL" id="TQV73792.1"/>
    </source>
</evidence>
<dbReference type="RefSeq" id="WP_142942500.1">
    <property type="nucleotide sequence ID" value="NZ_VIKR01000003.1"/>
</dbReference>
<dbReference type="Proteomes" id="UP000317839">
    <property type="component" value="Unassembled WGS sequence"/>
</dbReference>
<comment type="caution">
    <text evidence="1">The sequence shown here is derived from an EMBL/GenBank/DDBJ whole genome shotgun (WGS) entry which is preliminary data.</text>
</comment>
<reference evidence="1 2" key="1">
    <citation type="submission" date="2019-06" db="EMBL/GenBank/DDBJ databases">
        <title>Draft genome of Aliikangiella marina GYP-15.</title>
        <authorList>
            <person name="Wang G."/>
        </authorList>
    </citation>
    <scope>NUCLEOTIDE SEQUENCE [LARGE SCALE GENOMIC DNA]</scope>
    <source>
        <strain evidence="1 2">GYP-15</strain>
    </source>
</reference>
<sequence>MIDNYLKRKPILLYLSTFLLVIALTACHPPVKNYLTLAEHTSLRWQNVPLNDLISIKGQPSSIHYLGNSVVSDITSEFWISEVDQYVTLYRGLLPEISASRRTEMPERFYSQSTRQGAWLLVYRTPVRAYRAHNRYCVEYYVIDTYARVLESGVNATAIDDYKHCLLDRNS</sequence>
<organism evidence="1 2">
    <name type="scientific">Aliikangiella marina</name>
    <dbReference type="NCBI Taxonomy" id="1712262"/>
    <lineage>
        <taxon>Bacteria</taxon>
        <taxon>Pseudomonadati</taxon>
        <taxon>Pseudomonadota</taxon>
        <taxon>Gammaproteobacteria</taxon>
        <taxon>Oceanospirillales</taxon>
        <taxon>Pleioneaceae</taxon>
        <taxon>Aliikangiella</taxon>
    </lineage>
</organism>
<evidence type="ECO:0008006" key="3">
    <source>
        <dbReference type="Google" id="ProtNLM"/>
    </source>
</evidence>
<dbReference type="PROSITE" id="PS51257">
    <property type="entry name" value="PROKAR_LIPOPROTEIN"/>
    <property type="match status" value="1"/>
</dbReference>
<name>A0A545T9A4_9GAMM</name>
<proteinExistence type="predicted"/>
<gene>
    <name evidence="1" type="ORF">FLL45_13055</name>
</gene>
<protein>
    <recommendedName>
        <fullName evidence="3">Lipoprotein</fullName>
    </recommendedName>
</protein>
<keyword evidence="2" id="KW-1185">Reference proteome</keyword>